<feature type="compositionally biased region" description="Acidic residues" evidence="4">
    <location>
        <begin position="939"/>
        <end position="950"/>
    </location>
</feature>
<proteinExistence type="predicted"/>
<reference evidence="6 7" key="1">
    <citation type="submission" date="2019-01" db="EMBL/GenBank/DDBJ databases">
        <title>Draft Genome and Complete Hox-Cluster Characterization of the Sterlet Sturgeon (Acipenser ruthenus).</title>
        <authorList>
            <person name="Wei Q."/>
        </authorList>
    </citation>
    <scope>NUCLEOTIDE SEQUENCE [LARGE SCALE GENOMIC DNA]</scope>
    <source>
        <strain evidence="6">WHYD16114868_AA</strain>
        <tissue evidence="6">Blood</tissue>
    </source>
</reference>
<dbReference type="PROSITE" id="PS00633">
    <property type="entry name" value="BROMODOMAIN_1"/>
    <property type="match status" value="2"/>
</dbReference>
<comment type="caution">
    <text evidence="6">The sequence shown here is derived from an EMBL/GenBank/DDBJ whole genome shotgun (WGS) entry which is preliminary data.</text>
</comment>
<dbReference type="GO" id="GO:0003743">
    <property type="term" value="F:translation initiation factor activity"/>
    <property type="evidence" value="ECO:0007669"/>
    <property type="project" value="UniProtKB-KW"/>
</dbReference>
<dbReference type="Pfam" id="PF00439">
    <property type="entry name" value="Bromodomain"/>
    <property type="match status" value="3"/>
</dbReference>
<dbReference type="GO" id="GO:0051123">
    <property type="term" value="P:RNA polymerase II preinitiation complex assembly"/>
    <property type="evidence" value="ECO:0007669"/>
    <property type="project" value="TreeGrafter"/>
</dbReference>
<gene>
    <name evidence="6" type="ORF">EOD39_12495</name>
</gene>
<evidence type="ECO:0000313" key="6">
    <source>
        <dbReference type="EMBL" id="RXM98891.1"/>
    </source>
</evidence>
<evidence type="ECO:0000256" key="3">
    <source>
        <dbReference type="SAM" id="Coils"/>
    </source>
</evidence>
<evidence type="ECO:0000256" key="1">
    <source>
        <dbReference type="ARBA" id="ARBA00023117"/>
    </source>
</evidence>
<keyword evidence="3" id="KW-0175">Coiled coil</keyword>
<dbReference type="GO" id="GO:0017025">
    <property type="term" value="F:TBP-class protein binding"/>
    <property type="evidence" value="ECO:0007669"/>
    <property type="project" value="InterPro"/>
</dbReference>
<feature type="region of interest" description="Disordered" evidence="4">
    <location>
        <begin position="749"/>
        <end position="990"/>
    </location>
</feature>
<dbReference type="CDD" id="cd05511">
    <property type="entry name" value="Bromo_TFIID"/>
    <property type="match status" value="3"/>
</dbReference>
<dbReference type="SMART" id="SM00297">
    <property type="entry name" value="BROMO"/>
    <property type="match status" value="3"/>
</dbReference>
<feature type="compositionally biased region" description="Basic residues" evidence="4">
    <location>
        <begin position="125"/>
        <end position="135"/>
    </location>
</feature>
<dbReference type="PANTHER" id="PTHR13900">
    <property type="entry name" value="TRANSCRIPTION INITIATION FACTOR TFIID"/>
    <property type="match status" value="1"/>
</dbReference>
<keyword evidence="6" id="KW-0396">Initiation factor</keyword>
<dbReference type="PROSITE" id="PS50014">
    <property type="entry name" value="BROMODOMAIN_2"/>
    <property type="match status" value="3"/>
</dbReference>
<dbReference type="InterPro" id="IPR001487">
    <property type="entry name" value="Bromodomain"/>
</dbReference>
<sequence length="990" mass="110770">MPPPPPPSHSLPAKKEESTAPDSSVPDEGDGIILPSIIAPSSLTEKVEFSSSSDSESETERTPRGSGGLGEESSLTLPLAGIMQRDATKTLPNVTELFPEFRPGRVLRFLRLFGPGKNMPSVWRSARRKRKKKHREPQADMPPSEGEAGEAGTDKKSGWGYEYAPPPPPEQCLSDDEITMMAPVESKFSQASGDADKVAETRPKVAEWRYGPAQLWYDMLGVPEDGTGFDYGFRLKESSAEGQQTSGTQITMMAPVESKFSQASGDADKVAETRPKVAEWRYGPAQLWYDMLGVPEDGTGFDYGFRLKESSAEGQQTSGTQTYPFHTPVNAKVVKDYYKIITRPMDLQTLRENVRKRMYPSREEFRENVELIVKNSATYNGAKHPLTQIAQCMLDLCDEKLKEKEDRLVRLEKAINPLLDDDDQVAFSFILDNIVTQKMMAVPDSWPFHHPVNKKFVPDYYKVIVSPMDLENIRKNISKHKYQHREAFLYDVSLIHTNSVKYNGPDSLYTKTAEDIVTVCKQTLAEYDEHLTQLEKDISTAKEAALDAADLESLDPMTPGPYTPQKEDRLVRLEKAINPLLDDDDQVAFSFILDNIVTQKMMAVPDSWPFHHPVNKKFVPDYYKVIVSPMDLENIRKNISKHKYQHREAFLYDVSLIHTNSVKYNGPDSLYTKTAEDIVTVCKQTLAEYDEHLTQLEKDISTAKEAALDAADLESLDPMTPGPYTPQPLDLYDTTSLSMTRDSSLYLDDSNLSAMATPTTTPEKRGLQMRHRRGRHGGEESDVDIEGYEEEDDGKPKTPAPEVDDGEGDLGDDDEEEGSLRPPQASVLYQDLLMSEGEDDDDASDEEGDNPFSSIHLSESGSDSDLESSSIRPKQLHVHQENTMLGLDNDESMMSYEGDGAEPSQLEDSNVSYESYEDVDSRSHNRAQSFSSAGGYGLSEEEEDEEEAEEEAARQHHGPSVLTRVQLSEDEEDSEDFRSIGVDSDVDSDP</sequence>
<feature type="region of interest" description="Disordered" evidence="4">
    <location>
        <begin position="1"/>
        <end position="78"/>
    </location>
</feature>
<dbReference type="Proteomes" id="UP000289886">
    <property type="component" value="Unassembled WGS sequence"/>
</dbReference>
<dbReference type="FunFam" id="1.20.920.10:FF:000020">
    <property type="entry name" value="Transcription initiation factor TFIID subunit"/>
    <property type="match status" value="2"/>
</dbReference>
<dbReference type="InterPro" id="IPR018359">
    <property type="entry name" value="Bromodomain_CS"/>
</dbReference>
<dbReference type="GO" id="GO:0016251">
    <property type="term" value="F:RNA polymerase II general transcription initiation factor activity"/>
    <property type="evidence" value="ECO:0007669"/>
    <property type="project" value="InterPro"/>
</dbReference>
<dbReference type="EMBL" id="SCEB01000529">
    <property type="protein sequence ID" value="RXM98891.1"/>
    <property type="molecule type" value="Genomic_DNA"/>
</dbReference>
<evidence type="ECO:0000256" key="4">
    <source>
        <dbReference type="SAM" id="MobiDB-lite"/>
    </source>
</evidence>
<feature type="region of interest" description="Disordered" evidence="4">
    <location>
        <begin position="121"/>
        <end position="171"/>
    </location>
</feature>
<dbReference type="GO" id="GO:0004402">
    <property type="term" value="F:histone acetyltransferase activity"/>
    <property type="evidence" value="ECO:0007669"/>
    <property type="project" value="InterPro"/>
</dbReference>
<keyword evidence="6" id="KW-0648">Protein biosynthesis</keyword>
<dbReference type="PRINTS" id="PR00503">
    <property type="entry name" value="BROMODOMAIN"/>
</dbReference>
<feature type="compositionally biased region" description="Acidic residues" evidence="4">
    <location>
        <begin position="802"/>
        <end position="817"/>
    </location>
</feature>
<evidence type="ECO:0000313" key="7">
    <source>
        <dbReference type="Proteomes" id="UP000289886"/>
    </source>
</evidence>
<evidence type="ECO:0000256" key="2">
    <source>
        <dbReference type="PROSITE-ProRule" id="PRU00035"/>
    </source>
</evidence>
<dbReference type="AlphaFoldDB" id="A0A662YSN8"/>
<dbReference type="InterPro" id="IPR036427">
    <property type="entry name" value="Bromodomain-like_sf"/>
</dbReference>
<dbReference type="PANTHER" id="PTHR13900:SF0">
    <property type="entry name" value="TRANSCRIPTION INITIATION FACTOR TFIID SUBUNIT 1"/>
    <property type="match status" value="1"/>
</dbReference>
<accession>A0A662YSN8</accession>
<feature type="domain" description="Bromo" evidence="5">
    <location>
        <begin position="602"/>
        <end position="672"/>
    </location>
</feature>
<name>A0A662YSN8_ACIRT</name>
<feature type="domain" description="Bromo" evidence="5">
    <location>
        <begin position="440"/>
        <end position="510"/>
    </location>
</feature>
<dbReference type="SUPFAM" id="SSF47370">
    <property type="entry name" value="Bromodomain"/>
    <property type="match status" value="3"/>
</dbReference>
<dbReference type="InterPro" id="IPR040240">
    <property type="entry name" value="TAF1"/>
</dbReference>
<evidence type="ECO:0000259" key="5">
    <source>
        <dbReference type="PROSITE" id="PS50014"/>
    </source>
</evidence>
<protein>
    <submittedName>
        <fullName evidence="6">Transcription initiation factor TFIID subunit 1</fullName>
    </submittedName>
</protein>
<dbReference type="Gene3D" id="1.20.920.10">
    <property type="entry name" value="Bromodomain-like"/>
    <property type="match status" value="3"/>
</dbReference>
<feature type="compositionally biased region" description="Low complexity" evidence="4">
    <location>
        <begin position="32"/>
        <end position="54"/>
    </location>
</feature>
<feature type="compositionally biased region" description="Acidic residues" evidence="4">
    <location>
        <begin position="836"/>
        <end position="849"/>
    </location>
</feature>
<dbReference type="GO" id="GO:0005669">
    <property type="term" value="C:transcription factor TFIID complex"/>
    <property type="evidence" value="ECO:0007669"/>
    <property type="project" value="InterPro"/>
</dbReference>
<feature type="coiled-coil region" evidence="3">
    <location>
        <begin position="394"/>
        <end position="421"/>
    </location>
</feature>
<keyword evidence="7" id="KW-1185">Reference proteome</keyword>
<feature type="compositionally biased region" description="Acidic residues" evidence="4">
    <location>
        <begin position="780"/>
        <end position="793"/>
    </location>
</feature>
<feature type="domain" description="Bromo" evidence="5">
    <location>
        <begin position="317"/>
        <end position="387"/>
    </location>
</feature>
<feature type="compositionally biased region" description="Low complexity" evidence="4">
    <location>
        <begin position="857"/>
        <end position="870"/>
    </location>
</feature>
<organism evidence="6 7">
    <name type="scientific">Acipenser ruthenus</name>
    <name type="common">Sterlet sturgeon</name>
    <dbReference type="NCBI Taxonomy" id="7906"/>
    <lineage>
        <taxon>Eukaryota</taxon>
        <taxon>Metazoa</taxon>
        <taxon>Chordata</taxon>
        <taxon>Craniata</taxon>
        <taxon>Vertebrata</taxon>
        <taxon>Euteleostomi</taxon>
        <taxon>Actinopterygii</taxon>
        <taxon>Chondrostei</taxon>
        <taxon>Acipenseriformes</taxon>
        <taxon>Acipenseridae</taxon>
        <taxon>Acipenser</taxon>
    </lineage>
</organism>
<keyword evidence="1 2" id="KW-0103">Bromodomain</keyword>